<dbReference type="STRING" id="1798650.A2945_03770"/>
<accession>A0A1G2CGU6</accession>
<dbReference type="Pfam" id="PF00899">
    <property type="entry name" value="ThiF"/>
    <property type="match status" value="1"/>
</dbReference>
<evidence type="ECO:0000313" key="2">
    <source>
        <dbReference type="EMBL" id="OGZ00432.1"/>
    </source>
</evidence>
<comment type="caution">
    <text evidence="2">The sequence shown here is derived from an EMBL/GenBank/DDBJ whole genome shotgun (WGS) entry which is preliminary data.</text>
</comment>
<proteinExistence type="predicted"/>
<evidence type="ECO:0000259" key="1">
    <source>
        <dbReference type="Pfam" id="PF00899"/>
    </source>
</evidence>
<evidence type="ECO:0000313" key="3">
    <source>
        <dbReference type="Proteomes" id="UP000178880"/>
    </source>
</evidence>
<sequence>MFEKKVTLIGAGRLGSFTTLLMAKMASAVGWAITVRDFDDVEAHNVLDQLYRKRDVGPNENRRKKTEALRTIVRNLTDVNIATSTERADSTSELHGIVVVLVDTMKARKEIFDASFEYDIPYYIEARAGRGQATVYAFDPRNPDTRKKYRKTLYADDEPGVQRAPCANSETVPILWMVAATVAQLLVRHANTRLTAGELLEVAVDMNGLPHLSGEVY</sequence>
<dbReference type="GO" id="GO:0008641">
    <property type="term" value="F:ubiquitin-like modifier activating enzyme activity"/>
    <property type="evidence" value="ECO:0007669"/>
    <property type="project" value="InterPro"/>
</dbReference>
<name>A0A1G2CGU6_9BACT</name>
<dbReference type="Gene3D" id="3.40.50.720">
    <property type="entry name" value="NAD(P)-binding Rossmann-like Domain"/>
    <property type="match status" value="1"/>
</dbReference>
<dbReference type="InterPro" id="IPR000594">
    <property type="entry name" value="ThiF_NAD_FAD-bd"/>
</dbReference>
<dbReference type="SUPFAM" id="SSF69572">
    <property type="entry name" value="Activating enzymes of the ubiquitin-like proteins"/>
    <property type="match status" value="1"/>
</dbReference>
<dbReference type="Proteomes" id="UP000178880">
    <property type="component" value="Unassembled WGS sequence"/>
</dbReference>
<dbReference type="InterPro" id="IPR035985">
    <property type="entry name" value="Ubiquitin-activating_enz"/>
</dbReference>
<gene>
    <name evidence="2" type="ORF">A2945_03770</name>
</gene>
<reference evidence="2 3" key="1">
    <citation type="journal article" date="2016" name="Nat. Commun.">
        <title>Thousands of microbial genomes shed light on interconnected biogeochemical processes in an aquifer system.</title>
        <authorList>
            <person name="Anantharaman K."/>
            <person name="Brown C.T."/>
            <person name="Hug L.A."/>
            <person name="Sharon I."/>
            <person name="Castelle C.J."/>
            <person name="Probst A.J."/>
            <person name="Thomas B.C."/>
            <person name="Singh A."/>
            <person name="Wilkins M.J."/>
            <person name="Karaoz U."/>
            <person name="Brodie E.L."/>
            <person name="Williams K.H."/>
            <person name="Hubbard S.S."/>
            <person name="Banfield J.F."/>
        </authorList>
    </citation>
    <scope>NUCLEOTIDE SEQUENCE [LARGE SCALE GENOMIC DNA]</scope>
</reference>
<dbReference type="EMBL" id="MHLA01000001">
    <property type="protein sequence ID" value="OGZ00432.1"/>
    <property type="molecule type" value="Genomic_DNA"/>
</dbReference>
<protein>
    <recommendedName>
        <fullName evidence="1">THIF-type NAD/FAD binding fold domain-containing protein</fullName>
    </recommendedName>
</protein>
<organism evidence="2 3">
    <name type="scientific">Candidatus Liptonbacteria bacterium RIFCSPLOWO2_01_FULL_52_25</name>
    <dbReference type="NCBI Taxonomy" id="1798650"/>
    <lineage>
        <taxon>Bacteria</taxon>
        <taxon>Candidatus Liptoniibacteriota</taxon>
    </lineage>
</organism>
<feature type="domain" description="THIF-type NAD/FAD binding fold" evidence="1">
    <location>
        <begin position="3"/>
        <end position="187"/>
    </location>
</feature>
<dbReference type="AlphaFoldDB" id="A0A1G2CGU6"/>